<organism evidence="1 2">
    <name type="scientific">Tetracentron sinense</name>
    <name type="common">Spur-leaf</name>
    <dbReference type="NCBI Taxonomy" id="13715"/>
    <lineage>
        <taxon>Eukaryota</taxon>
        <taxon>Viridiplantae</taxon>
        <taxon>Streptophyta</taxon>
        <taxon>Embryophyta</taxon>
        <taxon>Tracheophyta</taxon>
        <taxon>Spermatophyta</taxon>
        <taxon>Magnoliopsida</taxon>
        <taxon>Trochodendrales</taxon>
        <taxon>Trochodendraceae</taxon>
        <taxon>Tetracentron</taxon>
    </lineage>
</organism>
<name>A0A834YT31_TETSI</name>
<dbReference type="PANTHER" id="PTHR34206">
    <property type="entry name" value="OS06G0193300 PROTEIN"/>
    <property type="match status" value="1"/>
</dbReference>
<dbReference type="OMA" id="DEGPRYE"/>
<dbReference type="EMBL" id="JABCRI010000015">
    <property type="protein sequence ID" value="KAF8393695.1"/>
    <property type="molecule type" value="Genomic_DNA"/>
</dbReference>
<gene>
    <name evidence="1" type="ORF">HHK36_021942</name>
</gene>
<evidence type="ECO:0000313" key="1">
    <source>
        <dbReference type="EMBL" id="KAF8393695.1"/>
    </source>
</evidence>
<dbReference type="Proteomes" id="UP000655225">
    <property type="component" value="Unassembled WGS sequence"/>
</dbReference>
<dbReference type="OrthoDB" id="581210at2759"/>
<proteinExistence type="predicted"/>
<reference evidence="1 2" key="1">
    <citation type="submission" date="2020-04" db="EMBL/GenBank/DDBJ databases">
        <title>Plant Genome Project.</title>
        <authorList>
            <person name="Zhang R.-G."/>
        </authorList>
    </citation>
    <scope>NUCLEOTIDE SEQUENCE [LARGE SCALE GENOMIC DNA]</scope>
    <source>
        <strain evidence="1">YNK0</strain>
        <tissue evidence="1">Leaf</tissue>
    </source>
</reference>
<dbReference type="AlphaFoldDB" id="A0A834YT31"/>
<sequence length="138" mass="15963">MALRCFPPHIIKQCGPIRKPVGRVFMPHQSQFPANKPPQLQIRFSRDNKVFEDESRGIICYRDESGEIICEGYDDESPRFHQQVPKTASDHLRDIGILDIFQQGWFQIPQGKGIHHVDVDEGGVVQEDFDWSVFNRLC</sequence>
<keyword evidence="2" id="KW-1185">Reference proteome</keyword>
<dbReference type="PANTHER" id="PTHR34206:SF1">
    <property type="entry name" value="OS10G0390701 PROTEIN"/>
    <property type="match status" value="1"/>
</dbReference>
<accession>A0A834YT31</accession>
<comment type="caution">
    <text evidence="1">The sequence shown here is derived from an EMBL/GenBank/DDBJ whole genome shotgun (WGS) entry which is preliminary data.</text>
</comment>
<protein>
    <submittedName>
        <fullName evidence="1">Uncharacterized protein</fullName>
    </submittedName>
</protein>
<evidence type="ECO:0000313" key="2">
    <source>
        <dbReference type="Proteomes" id="UP000655225"/>
    </source>
</evidence>